<dbReference type="OMA" id="VWQSGGL"/>
<dbReference type="AlphaFoldDB" id="A0A095C3F1"/>
<dbReference type="Pfam" id="PF20981">
    <property type="entry name" value="AAR2_1st"/>
    <property type="match status" value="1"/>
</dbReference>
<evidence type="ECO:0000259" key="3">
    <source>
        <dbReference type="Pfam" id="PF20981"/>
    </source>
</evidence>
<proteinExistence type="inferred from homology"/>
<reference evidence="4 5" key="2">
    <citation type="journal article" date="2018" name="Proc. Natl. Acad. Sci.">
        <title>RNAi is a critical determinant of centromere evolution in closely related fungi.</title>
        <authorList>
            <person name="Yadav V."/>
            <person name="Sun S."/>
            <person name="Billmyre R.B."/>
            <person name="Thimmappa B.C."/>
            <person name="Shea T."/>
            <person name="Lintner R."/>
            <person name="Bakkeren G."/>
            <person name="Cuomo C.A."/>
            <person name="Heitman J."/>
            <person name="Sanyal K."/>
        </authorList>
    </citation>
    <scope>NUCLEOTIDE SEQUENCE [LARGE SCALE GENOMIC DNA]</scope>
    <source>
        <strain evidence="4 5">R265</strain>
    </source>
</reference>
<evidence type="ECO:0000256" key="1">
    <source>
        <dbReference type="ARBA" id="ARBA00006281"/>
    </source>
</evidence>
<evidence type="ECO:0000313" key="4">
    <source>
        <dbReference type="EMBL" id="KGB74369.1"/>
    </source>
</evidence>
<evidence type="ECO:0000259" key="2">
    <source>
        <dbReference type="Pfam" id="PF05282"/>
    </source>
</evidence>
<dbReference type="HOGENOM" id="CLU_678237_0_0_1"/>
<dbReference type="GO" id="GO:0000244">
    <property type="term" value="P:spliceosomal tri-snRNP complex assembly"/>
    <property type="evidence" value="ECO:0007669"/>
    <property type="project" value="TreeGrafter"/>
</dbReference>
<dbReference type="VEuPathDB" id="FungiDB:CNBG_0207"/>
<dbReference type="InterPro" id="IPR038516">
    <property type="entry name" value="AAR2_N_sf"/>
</dbReference>
<sequence>MDQLNAEQAQALWEAGGFLIITDLPEGSEFGIDGTFHTVRKFSGIKFLPPGLHFIAWSPPSSSTAGPSVIQVRQAFVRNFSAKERYVVHYDNDTENVSLPENDTIMSDDNLKRLDNELAPYPFESFEAWKSLTSHITPTISQSVIGTDGKVDGLMPVIDQEEDTLTRDMREKLEEIKRRSKIFGFTKSLMFVRFNLKKSWRDGAIGEEVTVYSKDKSWLLGNVIDEQLDRNPTALLGHLQLSFILFLHLSSYSSLLTYKRILALLCQSSSFLISPSTFLSPPRLDPNAHVGEGMRILYKELLKTLRVEIEALPDGVFDTELPEMDVFYLDQLENLRRNLAFAIWGEIEEGAACTEPERQSFKALWNALRDSAWKKWKWDIDELGHRVDEEDEDEEGEYAPVVVDM</sequence>
<dbReference type="EMBL" id="CP025762">
    <property type="protein sequence ID" value="KGB74369.1"/>
    <property type="molecule type" value="Genomic_DNA"/>
</dbReference>
<dbReference type="Gene3D" id="1.25.40.550">
    <property type="entry name" value="Aar2, C-terminal domain-like"/>
    <property type="match status" value="1"/>
</dbReference>
<keyword evidence="5" id="KW-1185">Reference proteome</keyword>
<evidence type="ECO:0000313" key="5">
    <source>
        <dbReference type="Proteomes" id="UP000029445"/>
    </source>
</evidence>
<dbReference type="GeneID" id="88176452"/>
<dbReference type="InterPro" id="IPR038514">
    <property type="entry name" value="AAR2_C_sf"/>
</dbReference>
<dbReference type="Pfam" id="PF05282">
    <property type="entry name" value="AAR2"/>
    <property type="match status" value="1"/>
</dbReference>
<organism evidence="4 5">
    <name type="scientific">Cryptococcus deuterogattii (strain R265)</name>
    <name type="common">Cryptococcus gattii VGII (strain R265)</name>
    <dbReference type="NCBI Taxonomy" id="294750"/>
    <lineage>
        <taxon>Eukaryota</taxon>
        <taxon>Fungi</taxon>
        <taxon>Dikarya</taxon>
        <taxon>Basidiomycota</taxon>
        <taxon>Agaricomycotina</taxon>
        <taxon>Tremellomycetes</taxon>
        <taxon>Tremellales</taxon>
        <taxon>Cryptococcaceae</taxon>
        <taxon>Cryptococcus</taxon>
        <taxon>Cryptococcus gattii species complex</taxon>
    </lineage>
</organism>
<dbReference type="InterPro" id="IPR007946">
    <property type="entry name" value="AAR2"/>
</dbReference>
<comment type="similarity">
    <text evidence="1">Belongs to the AAR2 family.</text>
</comment>
<dbReference type="KEGG" id="cdeu:CNBG_0207"/>
<protein>
    <submittedName>
        <fullName evidence="4">A1 cistron-splicing factor AAR2</fullName>
    </submittedName>
</protein>
<dbReference type="PANTHER" id="PTHR12689">
    <property type="entry name" value="A1 CISTRON SPLICING FACTOR AAR2-RELATED"/>
    <property type="match status" value="1"/>
</dbReference>
<dbReference type="InterPro" id="IPR033648">
    <property type="entry name" value="AAR2_C"/>
</dbReference>
<dbReference type="Gene3D" id="2.60.34.20">
    <property type="match status" value="1"/>
</dbReference>
<dbReference type="PANTHER" id="PTHR12689:SF4">
    <property type="entry name" value="PROTEIN AAR2 HOMOLOG"/>
    <property type="match status" value="1"/>
</dbReference>
<dbReference type="OrthoDB" id="201752at2759"/>
<accession>A0A095C3F1</accession>
<dbReference type="InterPro" id="IPR033647">
    <property type="entry name" value="Aar2_N"/>
</dbReference>
<dbReference type="RefSeq" id="XP_062880368.1">
    <property type="nucleotide sequence ID" value="XM_063024298.1"/>
</dbReference>
<dbReference type="STRING" id="294750.A0A095C3F1"/>
<feature type="domain" description="AAR2 N-terminal" evidence="3">
    <location>
        <begin position="16"/>
        <end position="145"/>
    </location>
</feature>
<gene>
    <name evidence="4" type="ORF">CNBG_0207</name>
</gene>
<feature type="domain" description="AAR2 C-terminal" evidence="2">
    <location>
        <begin position="191"/>
        <end position="381"/>
    </location>
</feature>
<reference evidence="4 5" key="1">
    <citation type="journal article" date="2011" name="MBio">
        <title>Genome variation in Cryptococcus gattii, an emerging pathogen of immunocompetent hosts.</title>
        <authorList>
            <person name="D'Souza C.A."/>
            <person name="Kronstad J.W."/>
            <person name="Taylor G."/>
            <person name="Warren R."/>
            <person name="Yuen M."/>
            <person name="Hu G."/>
            <person name="Jung W.H."/>
            <person name="Sham A."/>
            <person name="Kidd S.E."/>
            <person name="Tangen K."/>
            <person name="Lee N."/>
            <person name="Zeilmaker T."/>
            <person name="Sawkins J."/>
            <person name="McVicker G."/>
            <person name="Shah S."/>
            <person name="Gnerre S."/>
            <person name="Griggs A."/>
            <person name="Zeng Q."/>
            <person name="Bartlett K."/>
            <person name="Li W."/>
            <person name="Wang X."/>
            <person name="Heitman J."/>
            <person name="Stajich J.E."/>
            <person name="Fraser J.A."/>
            <person name="Meyer W."/>
            <person name="Carter D."/>
            <person name="Schein J."/>
            <person name="Krzywinski M."/>
            <person name="Kwon-Chung K.J."/>
            <person name="Varma A."/>
            <person name="Wang J."/>
            <person name="Brunham R."/>
            <person name="Fyfe M."/>
            <person name="Ouellette B.F."/>
            <person name="Siddiqui A."/>
            <person name="Marra M."/>
            <person name="Jones S."/>
            <person name="Holt R."/>
            <person name="Birren B.W."/>
            <person name="Galagan J.E."/>
            <person name="Cuomo C.A."/>
        </authorList>
    </citation>
    <scope>NUCLEOTIDE SEQUENCE [LARGE SCALE GENOMIC DNA]</scope>
    <source>
        <strain evidence="4 5">R265</strain>
    </source>
</reference>
<dbReference type="CDD" id="cd13777">
    <property type="entry name" value="Aar2_N"/>
    <property type="match status" value="1"/>
</dbReference>
<dbReference type="Proteomes" id="UP000029445">
    <property type="component" value="Chromosome 4"/>
</dbReference>
<name>A0A095C3F1_CRYD2</name>
<dbReference type="CDD" id="cd13778">
    <property type="entry name" value="Aar2_C"/>
    <property type="match status" value="1"/>
</dbReference>